<dbReference type="GO" id="GO:0035599">
    <property type="term" value="F:aspartic acid methylthiotransferase activity"/>
    <property type="evidence" value="ECO:0007669"/>
    <property type="project" value="TreeGrafter"/>
</dbReference>
<evidence type="ECO:0000256" key="1">
    <source>
        <dbReference type="ARBA" id="ARBA00022485"/>
    </source>
</evidence>
<evidence type="ECO:0000256" key="3">
    <source>
        <dbReference type="ARBA" id="ARBA00022679"/>
    </source>
</evidence>
<dbReference type="InterPro" id="IPR005840">
    <property type="entry name" value="Ribosomal_uS12_MeSTrfase_RimO"/>
</dbReference>
<dbReference type="SFLD" id="SFLDS00029">
    <property type="entry name" value="Radical_SAM"/>
    <property type="match status" value="1"/>
</dbReference>
<reference evidence="13" key="1">
    <citation type="submission" date="2016-10" db="EMBL/GenBank/DDBJ databases">
        <authorList>
            <person name="Wegmann U."/>
        </authorList>
    </citation>
    <scope>NUCLEOTIDE SEQUENCE [LARGE SCALE GENOMIC DNA]</scope>
</reference>
<evidence type="ECO:0000256" key="4">
    <source>
        <dbReference type="ARBA" id="ARBA00022691"/>
    </source>
</evidence>
<dbReference type="InterPro" id="IPR038135">
    <property type="entry name" value="Methylthiotransferase_N_sf"/>
</dbReference>
<keyword evidence="4 8" id="KW-0949">S-adenosyl-L-methionine</keyword>
<proteinExistence type="inferred from homology"/>
<dbReference type="Gene3D" id="3.80.30.20">
    <property type="entry name" value="tm_1862 like domain"/>
    <property type="match status" value="1"/>
</dbReference>
<dbReference type="GO" id="GO:0051539">
    <property type="term" value="F:4 iron, 4 sulfur cluster binding"/>
    <property type="evidence" value="ECO:0007669"/>
    <property type="project" value="UniProtKB-UniRule"/>
</dbReference>
<keyword evidence="13" id="KW-1185">Reference proteome</keyword>
<dbReference type="InterPro" id="IPR058240">
    <property type="entry name" value="rSAM_sf"/>
</dbReference>
<dbReference type="EC" id="2.8.4.4" evidence="8"/>
<dbReference type="SMART" id="SM00729">
    <property type="entry name" value="Elp3"/>
    <property type="match status" value="1"/>
</dbReference>
<evidence type="ECO:0000256" key="2">
    <source>
        <dbReference type="ARBA" id="ARBA00022490"/>
    </source>
</evidence>
<keyword evidence="5 8" id="KW-0479">Metal-binding</keyword>
<feature type="binding site" evidence="8">
    <location>
        <position position="169"/>
    </location>
    <ligand>
        <name>[4Fe-4S] cluster</name>
        <dbReference type="ChEBI" id="CHEBI:49883"/>
        <label>2</label>
        <note>4Fe-4S-S-AdoMet</note>
    </ligand>
</feature>
<evidence type="ECO:0000256" key="6">
    <source>
        <dbReference type="ARBA" id="ARBA00023004"/>
    </source>
</evidence>
<dbReference type="InterPro" id="IPR023404">
    <property type="entry name" value="rSAM_horseshoe"/>
</dbReference>
<dbReference type="Proteomes" id="UP000186323">
    <property type="component" value="Chromosome I"/>
</dbReference>
<keyword evidence="6 8" id="KW-0408">Iron</keyword>
<feature type="binding site" evidence="8">
    <location>
        <position position="104"/>
    </location>
    <ligand>
        <name>[4Fe-4S] cluster</name>
        <dbReference type="ChEBI" id="CHEBI:49883"/>
        <label>1</label>
    </ligand>
</feature>
<dbReference type="Pfam" id="PF18693">
    <property type="entry name" value="TRAM_2"/>
    <property type="match status" value="1"/>
</dbReference>
<keyword evidence="12" id="KW-0689">Ribosomal protein</keyword>
<dbReference type="NCBIfam" id="TIGR01125">
    <property type="entry name" value="30S ribosomal protein S12 methylthiotransferase RimO"/>
    <property type="match status" value="1"/>
</dbReference>
<keyword evidence="7 8" id="KW-0411">Iron-sulfur</keyword>
<dbReference type="PANTHER" id="PTHR43837">
    <property type="entry name" value="RIBOSOMAL PROTEIN S12 METHYLTHIOTRANSFERASE RIMO"/>
    <property type="match status" value="1"/>
</dbReference>
<keyword evidence="3 8" id="KW-0808">Transferase</keyword>
<feature type="binding site" evidence="8">
    <location>
        <position position="34"/>
    </location>
    <ligand>
        <name>[4Fe-4S] cluster</name>
        <dbReference type="ChEBI" id="CHEBI:49883"/>
        <label>1</label>
    </ligand>
</feature>
<dbReference type="GO" id="GO:0103039">
    <property type="term" value="F:protein methylthiotransferase activity"/>
    <property type="evidence" value="ECO:0007669"/>
    <property type="project" value="UniProtKB-EC"/>
</dbReference>
<feature type="domain" description="MTTase N-terminal" evidence="10">
    <location>
        <begin position="25"/>
        <end position="142"/>
    </location>
</feature>
<dbReference type="CDD" id="cd01335">
    <property type="entry name" value="Radical_SAM"/>
    <property type="match status" value="1"/>
</dbReference>
<dbReference type="PANTHER" id="PTHR43837:SF1">
    <property type="entry name" value="RIBOSOMAL PROTEIN US12 METHYLTHIOTRANSFERASE RIMO"/>
    <property type="match status" value="1"/>
</dbReference>
<dbReference type="HAMAP" id="MF_01865">
    <property type="entry name" value="MTTase_RimO"/>
    <property type="match status" value="1"/>
</dbReference>
<dbReference type="GO" id="GO:0006400">
    <property type="term" value="P:tRNA modification"/>
    <property type="evidence" value="ECO:0007669"/>
    <property type="project" value="InterPro"/>
</dbReference>
<dbReference type="FunFam" id="3.80.30.20:FF:000001">
    <property type="entry name" value="tRNA-2-methylthio-N(6)-dimethylallyladenosine synthase 2"/>
    <property type="match status" value="1"/>
</dbReference>
<dbReference type="RefSeq" id="WP_269456889.1">
    <property type="nucleotide sequence ID" value="NZ_CALUWT010000008.1"/>
</dbReference>
<feature type="domain" description="TRAM" evidence="9">
    <location>
        <begin position="388"/>
        <end position="454"/>
    </location>
</feature>
<evidence type="ECO:0000256" key="7">
    <source>
        <dbReference type="ARBA" id="ARBA00023014"/>
    </source>
</evidence>
<dbReference type="PROSITE" id="PS51918">
    <property type="entry name" value="RADICAL_SAM"/>
    <property type="match status" value="1"/>
</dbReference>
<evidence type="ECO:0000256" key="8">
    <source>
        <dbReference type="HAMAP-Rule" id="MF_01865"/>
    </source>
</evidence>
<dbReference type="Pfam" id="PF04055">
    <property type="entry name" value="Radical_SAM"/>
    <property type="match status" value="1"/>
</dbReference>
<dbReference type="AlphaFoldDB" id="A0A1K1LGA1"/>
<keyword evidence="12" id="KW-0687">Ribonucleoprotein</keyword>
<protein>
    <recommendedName>
        <fullName evidence="8">Ribosomal protein uS12 methylthiotransferase RimO</fullName>
        <shortName evidence="8">uS12 MTTase</shortName>
        <shortName evidence="8">uS12 methylthiotransferase</shortName>
        <ecNumber evidence="8">2.8.4.4</ecNumber>
    </recommendedName>
    <alternativeName>
        <fullName evidence="8">Ribosomal protein uS12 (aspartate-C(3))-methylthiotransferase</fullName>
    </alternativeName>
    <alternativeName>
        <fullName evidence="8">Ribosome maturation factor RimO</fullName>
    </alternativeName>
</protein>
<dbReference type="Gene3D" id="2.40.50.140">
    <property type="entry name" value="Nucleic acid-binding proteins"/>
    <property type="match status" value="1"/>
</dbReference>
<dbReference type="PROSITE" id="PS50926">
    <property type="entry name" value="TRAM"/>
    <property type="match status" value="1"/>
</dbReference>
<evidence type="ECO:0000313" key="12">
    <source>
        <dbReference type="EMBL" id="SFV73741.1"/>
    </source>
</evidence>
<comment type="catalytic activity">
    <reaction evidence="8">
        <text>L-aspartate(89)-[ribosomal protein uS12]-hydrogen + (sulfur carrier)-SH + AH2 + 2 S-adenosyl-L-methionine = 3-methylsulfanyl-L-aspartate(89)-[ribosomal protein uS12]-hydrogen + (sulfur carrier)-H + 5'-deoxyadenosine + L-methionine + A + S-adenosyl-L-homocysteine + 2 H(+)</text>
        <dbReference type="Rhea" id="RHEA:37087"/>
        <dbReference type="Rhea" id="RHEA-COMP:10460"/>
        <dbReference type="Rhea" id="RHEA-COMP:10461"/>
        <dbReference type="Rhea" id="RHEA-COMP:14737"/>
        <dbReference type="Rhea" id="RHEA-COMP:14739"/>
        <dbReference type="ChEBI" id="CHEBI:13193"/>
        <dbReference type="ChEBI" id="CHEBI:15378"/>
        <dbReference type="ChEBI" id="CHEBI:17319"/>
        <dbReference type="ChEBI" id="CHEBI:17499"/>
        <dbReference type="ChEBI" id="CHEBI:29917"/>
        <dbReference type="ChEBI" id="CHEBI:29961"/>
        <dbReference type="ChEBI" id="CHEBI:57844"/>
        <dbReference type="ChEBI" id="CHEBI:57856"/>
        <dbReference type="ChEBI" id="CHEBI:59789"/>
        <dbReference type="ChEBI" id="CHEBI:64428"/>
        <dbReference type="ChEBI" id="CHEBI:73599"/>
        <dbReference type="EC" id="2.8.4.4"/>
    </reaction>
</comment>
<dbReference type="SFLD" id="SFLDG01082">
    <property type="entry name" value="B12-binding_domain_containing"/>
    <property type="match status" value="1"/>
</dbReference>
<keyword evidence="2 8" id="KW-0963">Cytoplasm</keyword>
<dbReference type="InterPro" id="IPR005839">
    <property type="entry name" value="Methylthiotransferase"/>
</dbReference>
<dbReference type="GO" id="GO:0005829">
    <property type="term" value="C:cytosol"/>
    <property type="evidence" value="ECO:0007669"/>
    <property type="project" value="TreeGrafter"/>
</dbReference>
<dbReference type="InterPro" id="IPR013848">
    <property type="entry name" value="Methylthiotransferase_N"/>
</dbReference>
<feature type="binding site" evidence="8">
    <location>
        <position position="173"/>
    </location>
    <ligand>
        <name>[4Fe-4S] cluster</name>
        <dbReference type="ChEBI" id="CHEBI:49883"/>
        <label>2</label>
        <note>4Fe-4S-S-AdoMet</note>
    </ligand>
</feature>
<dbReference type="GO" id="GO:0046872">
    <property type="term" value="F:metal ion binding"/>
    <property type="evidence" value="ECO:0007669"/>
    <property type="project" value="UniProtKB-KW"/>
</dbReference>
<comment type="cofactor">
    <cofactor evidence="8">
        <name>[4Fe-4S] cluster</name>
        <dbReference type="ChEBI" id="CHEBI:49883"/>
    </cofactor>
    <text evidence="8">Binds 2 [4Fe-4S] clusters. One cluster is coordinated with 3 cysteines and an exchangeable S-adenosyl-L-methionine.</text>
</comment>
<dbReference type="KEGG" id="dpg:DESPIGER_1912"/>
<evidence type="ECO:0000259" key="9">
    <source>
        <dbReference type="PROSITE" id="PS50926"/>
    </source>
</evidence>
<dbReference type="InterPro" id="IPR012340">
    <property type="entry name" value="NA-bd_OB-fold"/>
</dbReference>
<comment type="similarity">
    <text evidence="8">Belongs to the methylthiotransferase family. RimO subfamily.</text>
</comment>
<evidence type="ECO:0000256" key="5">
    <source>
        <dbReference type="ARBA" id="ARBA00022723"/>
    </source>
</evidence>
<dbReference type="PROSITE" id="PS01278">
    <property type="entry name" value="MTTASE_RADICAL"/>
    <property type="match status" value="1"/>
</dbReference>
<dbReference type="PROSITE" id="PS51449">
    <property type="entry name" value="MTTASE_N"/>
    <property type="match status" value="1"/>
</dbReference>
<feature type="binding site" evidence="8">
    <location>
        <position position="69"/>
    </location>
    <ligand>
        <name>[4Fe-4S] cluster</name>
        <dbReference type="ChEBI" id="CHEBI:49883"/>
        <label>1</label>
    </ligand>
</feature>
<comment type="subcellular location">
    <subcellularLocation>
        <location evidence="8">Cytoplasm</location>
    </subcellularLocation>
</comment>
<dbReference type="GO" id="GO:0005840">
    <property type="term" value="C:ribosome"/>
    <property type="evidence" value="ECO:0007669"/>
    <property type="project" value="UniProtKB-KW"/>
</dbReference>
<dbReference type="InterPro" id="IPR007197">
    <property type="entry name" value="rSAM"/>
</dbReference>
<dbReference type="InterPro" id="IPR006638">
    <property type="entry name" value="Elp3/MiaA/NifB-like_rSAM"/>
</dbReference>
<keyword evidence="1 8" id="KW-0004">4Fe-4S</keyword>
<evidence type="ECO:0000313" key="13">
    <source>
        <dbReference type="Proteomes" id="UP000186323"/>
    </source>
</evidence>
<dbReference type="InterPro" id="IPR002792">
    <property type="entry name" value="TRAM_dom"/>
</dbReference>
<dbReference type="EMBL" id="LT630450">
    <property type="protein sequence ID" value="SFV73741.1"/>
    <property type="molecule type" value="Genomic_DNA"/>
</dbReference>
<dbReference type="SFLD" id="SFLDG01061">
    <property type="entry name" value="methylthiotransferase"/>
    <property type="match status" value="1"/>
</dbReference>
<dbReference type="InterPro" id="IPR020612">
    <property type="entry name" value="Methylthiotransferase_CS"/>
</dbReference>
<dbReference type="Gene3D" id="3.40.50.12160">
    <property type="entry name" value="Methylthiotransferase, N-terminal domain"/>
    <property type="match status" value="1"/>
</dbReference>
<feature type="binding site" evidence="8">
    <location>
        <position position="176"/>
    </location>
    <ligand>
        <name>[4Fe-4S] cluster</name>
        <dbReference type="ChEBI" id="CHEBI:49883"/>
        <label>2</label>
        <note>4Fe-4S-S-AdoMet</note>
    </ligand>
</feature>
<gene>
    <name evidence="8" type="primary">rimO</name>
    <name evidence="12" type="ORF">DESPIGER_1912</name>
</gene>
<evidence type="ECO:0000259" key="11">
    <source>
        <dbReference type="PROSITE" id="PS51918"/>
    </source>
</evidence>
<name>A0A1K1LGA1_9BACT</name>
<feature type="domain" description="Radical SAM core" evidence="11">
    <location>
        <begin position="155"/>
        <end position="385"/>
    </location>
</feature>
<organism evidence="12 13">
    <name type="scientific">Desulfovibrio piger</name>
    <dbReference type="NCBI Taxonomy" id="901"/>
    <lineage>
        <taxon>Bacteria</taxon>
        <taxon>Pseudomonadati</taxon>
        <taxon>Thermodesulfobacteriota</taxon>
        <taxon>Desulfovibrionia</taxon>
        <taxon>Desulfovibrionales</taxon>
        <taxon>Desulfovibrionaceae</taxon>
        <taxon>Desulfovibrio</taxon>
    </lineage>
</organism>
<comment type="function">
    <text evidence="8">Catalyzes the methylthiolation of an aspartic acid residue of ribosomal protein uS12.</text>
</comment>
<evidence type="ECO:0000259" key="10">
    <source>
        <dbReference type="PROSITE" id="PS51449"/>
    </source>
</evidence>
<dbReference type="NCBIfam" id="TIGR00089">
    <property type="entry name" value="MiaB/RimO family radical SAM methylthiotransferase"/>
    <property type="match status" value="1"/>
</dbReference>
<sequence>MTVHSFSSAAGAAAPLTRARASGSLPVWSLSLGCPKNRVDTEHLLGSLGMPVRSVEHMGRARLVFINTCGFIEPAVRESIRSVLDAVERLGRCKRRPLLAVAGCMVGRYGVRDLAADLPEVDLWLPTSELEHWPGMVREALGLPAAPAAPGRLLSTGPSYAWLKVGEGCRHKCAFCTIPSIRGPLRSVPAADLREEARGLLAGGVRELVLVAQDLTSWGSDFDTPQSLPRLLDELLPLDRLTWLRLLYLYPSGVTPELLRYMREAGPQLLPYFDIPLQHAHPEVLTRMGRPFAHDPRRVVDRVREALPGAALRTTFIVGYPGETEEHFQALCRFVEETRFRHLGVFAYQAEEGTPAAAMPDQVPVEVREERRAALMEIQAGISEQQLQEVVGRTMPVLVDAPHDEWPGLHVGRVWFQAPEVDGITYVSGPGVAPGALVQGDIVESSTYDLTALA</sequence>
<dbReference type="Pfam" id="PF00919">
    <property type="entry name" value="UPF0004"/>
    <property type="match status" value="1"/>
</dbReference>
<accession>A0A1K1LGA1</accession>
<dbReference type="SUPFAM" id="SSF102114">
    <property type="entry name" value="Radical SAM enzymes"/>
    <property type="match status" value="1"/>
</dbReference>